<evidence type="ECO:0000313" key="2">
    <source>
        <dbReference type="EMBL" id="PWN18333.1"/>
    </source>
</evidence>
<dbReference type="Proteomes" id="UP000245942">
    <property type="component" value="Unassembled WGS sequence"/>
</dbReference>
<organism evidence="2 3">
    <name type="scientific">Pseudomicrostroma glucosiphilum</name>
    <dbReference type="NCBI Taxonomy" id="1684307"/>
    <lineage>
        <taxon>Eukaryota</taxon>
        <taxon>Fungi</taxon>
        <taxon>Dikarya</taxon>
        <taxon>Basidiomycota</taxon>
        <taxon>Ustilaginomycotina</taxon>
        <taxon>Exobasidiomycetes</taxon>
        <taxon>Microstromatales</taxon>
        <taxon>Microstromatales incertae sedis</taxon>
        <taxon>Pseudomicrostroma</taxon>
    </lineage>
</organism>
<dbReference type="GeneID" id="37016298"/>
<dbReference type="RefSeq" id="XP_025345493.1">
    <property type="nucleotide sequence ID" value="XM_025494564.1"/>
</dbReference>
<keyword evidence="3" id="KW-1185">Reference proteome</keyword>
<accession>A0A316U1L1</accession>
<evidence type="ECO:0000256" key="1">
    <source>
        <dbReference type="SAM" id="MobiDB-lite"/>
    </source>
</evidence>
<name>A0A316U1L1_9BASI</name>
<reference evidence="2 3" key="1">
    <citation type="journal article" date="2018" name="Mol. Biol. Evol.">
        <title>Broad Genomic Sampling Reveals a Smut Pathogenic Ancestry of the Fungal Clade Ustilaginomycotina.</title>
        <authorList>
            <person name="Kijpornyongpan T."/>
            <person name="Mondo S.J."/>
            <person name="Barry K."/>
            <person name="Sandor L."/>
            <person name="Lee J."/>
            <person name="Lipzen A."/>
            <person name="Pangilinan J."/>
            <person name="LaButti K."/>
            <person name="Hainaut M."/>
            <person name="Henrissat B."/>
            <person name="Grigoriev I.V."/>
            <person name="Spatafora J.W."/>
            <person name="Aime M.C."/>
        </authorList>
    </citation>
    <scope>NUCLEOTIDE SEQUENCE [LARGE SCALE GENOMIC DNA]</scope>
    <source>
        <strain evidence="2 3">MCA 4718</strain>
    </source>
</reference>
<evidence type="ECO:0000313" key="3">
    <source>
        <dbReference type="Proteomes" id="UP000245942"/>
    </source>
</evidence>
<proteinExistence type="predicted"/>
<sequence>MPPARRQKKKPRREVAALPAPAREETPSPTRALRARWREAELAAAIDDTTRREPAEFGDIMGLQTYTEGVVEQLQSDIAGMRTSFEARLAASERQMERVEGLLSQLLAEKRRAERPARDRPDVIAPNYPEEEQWLLMDKFENLQFNGNYFDYIDHFYDLKREADPDIFTFVLLRRYWLKPFSLADQREILRGQPKTVSDLCYRTSEL</sequence>
<dbReference type="AlphaFoldDB" id="A0A316U1L1"/>
<feature type="region of interest" description="Disordered" evidence="1">
    <location>
        <begin position="1"/>
        <end position="30"/>
    </location>
</feature>
<dbReference type="EMBL" id="KZ819337">
    <property type="protein sequence ID" value="PWN18333.1"/>
    <property type="molecule type" value="Genomic_DNA"/>
</dbReference>
<gene>
    <name evidence="2" type="ORF">BCV69DRAFT_301464</name>
</gene>
<feature type="compositionally biased region" description="Basic residues" evidence="1">
    <location>
        <begin position="1"/>
        <end position="12"/>
    </location>
</feature>
<protein>
    <submittedName>
        <fullName evidence="2">Uncharacterized protein</fullName>
    </submittedName>
</protein>